<name>A0A559IXD6_9BACL</name>
<feature type="transmembrane region" description="Helical" evidence="6">
    <location>
        <begin position="71"/>
        <end position="97"/>
    </location>
</feature>
<evidence type="ECO:0000313" key="7">
    <source>
        <dbReference type="EMBL" id="TVX92297.1"/>
    </source>
</evidence>
<comment type="subcellular location">
    <subcellularLocation>
        <location evidence="1">Membrane</location>
        <topology evidence="1">Multi-pass membrane protein</topology>
    </subcellularLocation>
</comment>
<organism evidence="7 8">
    <name type="scientific">Paenibacillus agilis</name>
    <dbReference type="NCBI Taxonomy" id="3020863"/>
    <lineage>
        <taxon>Bacteria</taxon>
        <taxon>Bacillati</taxon>
        <taxon>Bacillota</taxon>
        <taxon>Bacilli</taxon>
        <taxon>Bacillales</taxon>
        <taxon>Paenibacillaceae</taxon>
        <taxon>Paenibacillus</taxon>
    </lineage>
</organism>
<dbReference type="EMBL" id="VNJK01000001">
    <property type="protein sequence ID" value="TVX92297.1"/>
    <property type="molecule type" value="Genomic_DNA"/>
</dbReference>
<dbReference type="Pfam" id="PF04241">
    <property type="entry name" value="DUF423"/>
    <property type="match status" value="1"/>
</dbReference>
<protein>
    <submittedName>
        <fullName evidence="7">DUF423 domain-containing protein</fullName>
    </submittedName>
</protein>
<dbReference type="GO" id="GO:0005886">
    <property type="term" value="C:plasma membrane"/>
    <property type="evidence" value="ECO:0007669"/>
    <property type="project" value="TreeGrafter"/>
</dbReference>
<proteinExistence type="inferred from homology"/>
<gene>
    <name evidence="7" type="ORF">FPZ44_03985</name>
</gene>
<dbReference type="RefSeq" id="WP_144987623.1">
    <property type="nucleotide sequence ID" value="NZ_VNJK01000001.1"/>
</dbReference>
<evidence type="ECO:0000256" key="4">
    <source>
        <dbReference type="ARBA" id="ARBA00022989"/>
    </source>
</evidence>
<reference evidence="7 8" key="1">
    <citation type="submission" date="2019-07" db="EMBL/GenBank/DDBJ databases">
        <authorList>
            <person name="Kim J."/>
        </authorList>
    </citation>
    <scope>NUCLEOTIDE SEQUENCE [LARGE SCALE GENOMIC DNA]</scope>
    <source>
        <strain evidence="7 8">N4</strain>
    </source>
</reference>
<comment type="caution">
    <text evidence="7">The sequence shown here is derived from an EMBL/GenBank/DDBJ whole genome shotgun (WGS) entry which is preliminary data.</text>
</comment>
<evidence type="ECO:0000313" key="8">
    <source>
        <dbReference type="Proteomes" id="UP000318102"/>
    </source>
</evidence>
<dbReference type="PANTHER" id="PTHR43461:SF1">
    <property type="entry name" value="TRANSMEMBRANE PROTEIN 256"/>
    <property type="match status" value="1"/>
</dbReference>
<evidence type="ECO:0000256" key="3">
    <source>
        <dbReference type="ARBA" id="ARBA00022692"/>
    </source>
</evidence>
<evidence type="ECO:0000256" key="1">
    <source>
        <dbReference type="ARBA" id="ARBA00004141"/>
    </source>
</evidence>
<keyword evidence="3 6" id="KW-0812">Transmembrane</keyword>
<evidence type="ECO:0000256" key="5">
    <source>
        <dbReference type="ARBA" id="ARBA00023136"/>
    </source>
</evidence>
<evidence type="ECO:0000256" key="2">
    <source>
        <dbReference type="ARBA" id="ARBA00009694"/>
    </source>
</evidence>
<comment type="similarity">
    <text evidence="2">Belongs to the UPF0382 family.</text>
</comment>
<dbReference type="InterPro" id="IPR006696">
    <property type="entry name" value="DUF423"/>
</dbReference>
<evidence type="ECO:0000256" key="6">
    <source>
        <dbReference type="SAM" id="Phobius"/>
    </source>
</evidence>
<dbReference type="AlphaFoldDB" id="A0A559IXD6"/>
<dbReference type="OrthoDB" id="9802121at2"/>
<sequence length="126" mass="13555">MLNRYIKIGSIAAALAVGLGAFGAHVMKDMLTPDRLATYETAVQYHIFHALALLIIALLSERLPESNRNKVLWSARLITLGIVIFSGSLYVLCFTGIKVLGAITPIGGIAFIAGWLMLALAARRSS</sequence>
<keyword evidence="4 6" id="KW-1133">Transmembrane helix</keyword>
<keyword evidence="8" id="KW-1185">Reference proteome</keyword>
<keyword evidence="5 6" id="KW-0472">Membrane</keyword>
<accession>A0A559IXD6</accession>
<feature type="transmembrane region" description="Helical" evidence="6">
    <location>
        <begin position="42"/>
        <end position="59"/>
    </location>
</feature>
<dbReference type="PANTHER" id="PTHR43461">
    <property type="entry name" value="TRANSMEMBRANE PROTEIN 256"/>
    <property type="match status" value="1"/>
</dbReference>
<feature type="transmembrane region" description="Helical" evidence="6">
    <location>
        <begin position="103"/>
        <end position="122"/>
    </location>
</feature>
<dbReference type="Proteomes" id="UP000318102">
    <property type="component" value="Unassembled WGS sequence"/>
</dbReference>